<accession>A0ABT9U1J8</accession>
<dbReference type="Gene3D" id="3.20.20.370">
    <property type="entry name" value="Glycoside hydrolase/deacetylase"/>
    <property type="match status" value="1"/>
</dbReference>
<organism evidence="3 4">
    <name type="scientific">Paenibacillus harenae</name>
    <dbReference type="NCBI Taxonomy" id="306543"/>
    <lineage>
        <taxon>Bacteria</taxon>
        <taxon>Bacillati</taxon>
        <taxon>Bacillota</taxon>
        <taxon>Bacilli</taxon>
        <taxon>Bacillales</taxon>
        <taxon>Paenibacillaceae</taxon>
        <taxon>Paenibacillus</taxon>
    </lineage>
</organism>
<dbReference type="PANTHER" id="PTHR10587:SF80">
    <property type="entry name" value="CHITOOLIGOSACCHARIDE DEACETYLASE"/>
    <property type="match status" value="1"/>
</dbReference>
<dbReference type="CDD" id="cd10950">
    <property type="entry name" value="CE4_BsYlxY_like"/>
    <property type="match status" value="1"/>
</dbReference>
<sequence>MKIRKAAIIAASMLMMIVFVRMNEDVSSYLAAVKSGGASLAISKIEHSDEEKRQLYDTIVAEAANKREAPVNAVIDRVWRAIPGYNGIEVDVDRTYEAALRLPASNAIPYIFKEIEPTIKLEDLGAHPVYRGNPNKKMIAFMINVAWGNEFIEPMLKTLEQERVKATFFLDGSWLNKNAEMARKIQAAGHEMSNHAYSHPNMSELSRGAAYTQIAKTEELLKSTLGVNNRWFAPPSGDFNQMTVQVAREQGLQTVLWTIDTVDWRKPSAESIVHKINAKLEPGALILMHPTASSRDALAGMIASAKAKGYALGTVSETLSSDRIASSVVEGADLF</sequence>
<evidence type="ECO:0000313" key="4">
    <source>
        <dbReference type="Proteomes" id="UP001229346"/>
    </source>
</evidence>
<dbReference type="EMBL" id="JAUSSU010000004">
    <property type="protein sequence ID" value="MDQ0113127.1"/>
    <property type="molecule type" value="Genomic_DNA"/>
</dbReference>
<dbReference type="InterPro" id="IPR002509">
    <property type="entry name" value="NODB_dom"/>
</dbReference>
<keyword evidence="1" id="KW-0732">Signal</keyword>
<evidence type="ECO:0000313" key="3">
    <source>
        <dbReference type="EMBL" id="MDQ0113127.1"/>
    </source>
</evidence>
<reference evidence="3 4" key="1">
    <citation type="submission" date="2023-07" db="EMBL/GenBank/DDBJ databases">
        <title>Sorghum-associated microbial communities from plants grown in Nebraska, USA.</title>
        <authorList>
            <person name="Schachtman D."/>
        </authorList>
    </citation>
    <scope>NUCLEOTIDE SEQUENCE [LARGE SCALE GENOMIC DNA]</scope>
    <source>
        <strain evidence="3 4">CC482</strain>
    </source>
</reference>
<feature type="signal peptide" evidence="1">
    <location>
        <begin position="1"/>
        <end position="23"/>
    </location>
</feature>
<dbReference type="Pfam" id="PF01522">
    <property type="entry name" value="Polysacc_deac_1"/>
    <property type="match status" value="1"/>
</dbReference>
<dbReference type="InterPro" id="IPR050248">
    <property type="entry name" value="Polysacc_deacetylase_ArnD"/>
</dbReference>
<evidence type="ECO:0000259" key="2">
    <source>
        <dbReference type="PROSITE" id="PS51677"/>
    </source>
</evidence>
<comment type="caution">
    <text evidence="3">The sequence shown here is derived from an EMBL/GenBank/DDBJ whole genome shotgun (WGS) entry which is preliminary data.</text>
</comment>
<dbReference type="RefSeq" id="WP_307204094.1">
    <property type="nucleotide sequence ID" value="NZ_JAUSSU010000004.1"/>
</dbReference>
<feature type="domain" description="NodB homology" evidence="2">
    <location>
        <begin position="137"/>
        <end position="313"/>
    </location>
</feature>
<name>A0ABT9U1J8_PAEHA</name>
<dbReference type="Proteomes" id="UP001229346">
    <property type="component" value="Unassembled WGS sequence"/>
</dbReference>
<gene>
    <name evidence="3" type="ORF">J2T15_002562</name>
</gene>
<dbReference type="PROSITE" id="PS51677">
    <property type="entry name" value="NODB"/>
    <property type="match status" value="1"/>
</dbReference>
<protein>
    <submittedName>
        <fullName evidence="3">Sporulation protein (Polysaccharide deacetylase family)</fullName>
    </submittedName>
</protein>
<evidence type="ECO:0000256" key="1">
    <source>
        <dbReference type="SAM" id="SignalP"/>
    </source>
</evidence>
<keyword evidence="4" id="KW-1185">Reference proteome</keyword>
<dbReference type="PANTHER" id="PTHR10587">
    <property type="entry name" value="GLYCOSYL TRANSFERASE-RELATED"/>
    <property type="match status" value="1"/>
</dbReference>
<feature type="chain" id="PRO_5045290786" evidence="1">
    <location>
        <begin position="24"/>
        <end position="335"/>
    </location>
</feature>
<dbReference type="SUPFAM" id="SSF88713">
    <property type="entry name" value="Glycoside hydrolase/deacetylase"/>
    <property type="match status" value="1"/>
</dbReference>
<dbReference type="InterPro" id="IPR011330">
    <property type="entry name" value="Glyco_hydro/deAcase_b/a-brl"/>
</dbReference>
<proteinExistence type="predicted"/>